<dbReference type="Proteomes" id="UP000299102">
    <property type="component" value="Unassembled WGS sequence"/>
</dbReference>
<evidence type="ECO:0000256" key="1">
    <source>
        <dbReference type="SAM" id="MobiDB-lite"/>
    </source>
</evidence>
<proteinExistence type="predicted"/>
<protein>
    <submittedName>
        <fullName evidence="2">Uncharacterized protein</fullName>
    </submittedName>
</protein>
<dbReference type="AlphaFoldDB" id="A0A4C1U621"/>
<dbReference type="EMBL" id="BGZK01000132">
    <property type="protein sequence ID" value="GBP21751.1"/>
    <property type="molecule type" value="Genomic_DNA"/>
</dbReference>
<reference evidence="2 3" key="1">
    <citation type="journal article" date="2019" name="Commun. Biol.">
        <title>The bagworm genome reveals a unique fibroin gene that provides high tensile strength.</title>
        <authorList>
            <person name="Kono N."/>
            <person name="Nakamura H."/>
            <person name="Ohtoshi R."/>
            <person name="Tomita M."/>
            <person name="Numata K."/>
            <person name="Arakawa K."/>
        </authorList>
    </citation>
    <scope>NUCLEOTIDE SEQUENCE [LARGE SCALE GENOMIC DNA]</scope>
</reference>
<feature type="region of interest" description="Disordered" evidence="1">
    <location>
        <begin position="108"/>
        <end position="132"/>
    </location>
</feature>
<accession>A0A4C1U621</accession>
<keyword evidence="3" id="KW-1185">Reference proteome</keyword>
<evidence type="ECO:0000313" key="2">
    <source>
        <dbReference type="EMBL" id="GBP21751.1"/>
    </source>
</evidence>
<comment type="caution">
    <text evidence="2">The sequence shown here is derived from an EMBL/GenBank/DDBJ whole genome shotgun (WGS) entry which is preliminary data.</text>
</comment>
<feature type="compositionally biased region" description="Low complexity" evidence="1">
    <location>
        <begin position="121"/>
        <end position="132"/>
    </location>
</feature>
<name>A0A4C1U621_EUMVA</name>
<evidence type="ECO:0000313" key="3">
    <source>
        <dbReference type="Proteomes" id="UP000299102"/>
    </source>
</evidence>
<gene>
    <name evidence="2" type="ORF">EVAR_10928_1</name>
</gene>
<sequence>MGHLSASGGRATVAQILSLRAVPTLITSKCDQRSLTLALFIQDVAMRLFVIGEQRQRYDTRRAVKRELTTARAFATFTEEIKKKTLANNNDKMLYQDDVFGRKTIDDKRERHERGGPAIQAATTAGSAHGTA</sequence>
<organism evidence="2 3">
    <name type="scientific">Eumeta variegata</name>
    <name type="common">Bagworm moth</name>
    <name type="synonym">Eumeta japonica</name>
    <dbReference type="NCBI Taxonomy" id="151549"/>
    <lineage>
        <taxon>Eukaryota</taxon>
        <taxon>Metazoa</taxon>
        <taxon>Ecdysozoa</taxon>
        <taxon>Arthropoda</taxon>
        <taxon>Hexapoda</taxon>
        <taxon>Insecta</taxon>
        <taxon>Pterygota</taxon>
        <taxon>Neoptera</taxon>
        <taxon>Endopterygota</taxon>
        <taxon>Lepidoptera</taxon>
        <taxon>Glossata</taxon>
        <taxon>Ditrysia</taxon>
        <taxon>Tineoidea</taxon>
        <taxon>Psychidae</taxon>
        <taxon>Oiketicinae</taxon>
        <taxon>Eumeta</taxon>
    </lineage>
</organism>